<organism evidence="1 2">
    <name type="scientific">Bacteroides stercoris</name>
    <dbReference type="NCBI Taxonomy" id="46506"/>
    <lineage>
        <taxon>Bacteria</taxon>
        <taxon>Pseudomonadati</taxon>
        <taxon>Bacteroidota</taxon>
        <taxon>Bacteroidia</taxon>
        <taxon>Bacteroidales</taxon>
        <taxon>Bacteroidaceae</taxon>
        <taxon>Bacteroides</taxon>
    </lineage>
</organism>
<name>A0A7J5L092_BACSE</name>
<dbReference type="AlphaFoldDB" id="A0A7J5L092"/>
<dbReference type="EMBL" id="WCLP01000039">
    <property type="protein sequence ID" value="KAB5280080.1"/>
    <property type="molecule type" value="Genomic_DNA"/>
</dbReference>
<gene>
    <name evidence="1" type="ORF">F9962_14000</name>
</gene>
<sequence>MHIVYKSKPMPIHIDEYEHNSFEYDKWIISDDYRELKFGYEYRIIVSTKETIKDYNDLTYDSILTSGFVEKLTMLLKYALGISLNSPHNQIFHKRIRTVDFREIPKGWDANIDEIDTYLMETLTSFTRAVPIPTNGNMKTSILDELHIALNNYDSLDEGIKDLIAVHNSAVESDERACYLIMGKLIDMINWLYPLKQKHRLDRRIKETFSELIPFFGDTTIKDLMGIANSRKETRHYNASPQSPHPALTNQEAELYFQRIDILALDIVRIRLGLPKIAVEDEK</sequence>
<protein>
    <recommendedName>
        <fullName evidence="3">ApeA N-terminal domain-containing protein</fullName>
    </recommendedName>
</protein>
<reference evidence="1 2" key="1">
    <citation type="journal article" date="2019" name="Nat. Med.">
        <title>A library of human gut bacterial isolates paired with longitudinal multiomics data enables mechanistic microbiome research.</title>
        <authorList>
            <person name="Poyet M."/>
            <person name="Groussin M."/>
            <person name="Gibbons S.M."/>
            <person name="Avila-Pacheco J."/>
            <person name="Jiang X."/>
            <person name="Kearney S.M."/>
            <person name="Perrotta A.R."/>
            <person name="Berdy B."/>
            <person name="Zhao S."/>
            <person name="Lieberman T.D."/>
            <person name="Swanson P.K."/>
            <person name="Smith M."/>
            <person name="Roesemann S."/>
            <person name="Alexander J.E."/>
            <person name="Rich S.A."/>
            <person name="Livny J."/>
            <person name="Vlamakis H."/>
            <person name="Clish C."/>
            <person name="Bullock K."/>
            <person name="Deik A."/>
            <person name="Scott J."/>
            <person name="Pierce K.A."/>
            <person name="Xavier R.J."/>
            <person name="Alm E.J."/>
        </authorList>
    </citation>
    <scope>NUCLEOTIDE SEQUENCE [LARGE SCALE GENOMIC DNA]</scope>
    <source>
        <strain evidence="1 2">BIOML-A17</strain>
    </source>
</reference>
<evidence type="ECO:0008006" key="3">
    <source>
        <dbReference type="Google" id="ProtNLM"/>
    </source>
</evidence>
<proteinExistence type="predicted"/>
<comment type="caution">
    <text evidence="1">The sequence shown here is derived from an EMBL/GenBank/DDBJ whole genome shotgun (WGS) entry which is preliminary data.</text>
</comment>
<evidence type="ECO:0000313" key="2">
    <source>
        <dbReference type="Proteomes" id="UP000440773"/>
    </source>
</evidence>
<accession>A0A7J5L092</accession>
<evidence type="ECO:0000313" key="1">
    <source>
        <dbReference type="EMBL" id="KAB5280080.1"/>
    </source>
</evidence>
<dbReference type="Proteomes" id="UP000440773">
    <property type="component" value="Unassembled WGS sequence"/>
</dbReference>